<dbReference type="EMBL" id="PVNP01000076">
    <property type="protein sequence ID" value="PRO74010.1"/>
    <property type="molecule type" value="Genomic_DNA"/>
</dbReference>
<keyword evidence="4" id="KW-1185">Reference proteome</keyword>
<accession>A0A2S9VC36</accession>
<dbReference type="Proteomes" id="UP000238949">
    <property type="component" value="Unassembled WGS sequence"/>
</dbReference>
<feature type="domain" description="Alpha/beta hydrolase fold-3" evidence="2">
    <location>
        <begin position="85"/>
        <end position="294"/>
    </location>
</feature>
<dbReference type="AlphaFoldDB" id="A0A2S9VC36"/>
<keyword evidence="1" id="KW-0378">Hydrolase</keyword>
<protein>
    <recommendedName>
        <fullName evidence="2">Alpha/beta hydrolase fold-3 domain-containing protein</fullName>
    </recommendedName>
</protein>
<comment type="caution">
    <text evidence="3">The sequence shown here is derived from an EMBL/GenBank/DDBJ whole genome shotgun (WGS) entry which is preliminary data.</text>
</comment>
<dbReference type="InterPro" id="IPR050300">
    <property type="entry name" value="GDXG_lipolytic_enzyme"/>
</dbReference>
<name>A0A2S9VC36_9ALTE</name>
<dbReference type="GO" id="GO:0016787">
    <property type="term" value="F:hydrolase activity"/>
    <property type="evidence" value="ECO:0007669"/>
    <property type="project" value="UniProtKB-KW"/>
</dbReference>
<dbReference type="InterPro" id="IPR029058">
    <property type="entry name" value="AB_hydrolase_fold"/>
</dbReference>
<dbReference type="PANTHER" id="PTHR48081">
    <property type="entry name" value="AB HYDROLASE SUPERFAMILY PROTEIN C4A8.06C"/>
    <property type="match status" value="1"/>
</dbReference>
<dbReference type="RefSeq" id="WP_105934258.1">
    <property type="nucleotide sequence ID" value="NZ_PVNP01000076.1"/>
</dbReference>
<evidence type="ECO:0000259" key="2">
    <source>
        <dbReference type="Pfam" id="PF07859"/>
    </source>
</evidence>
<dbReference type="Pfam" id="PF07859">
    <property type="entry name" value="Abhydrolase_3"/>
    <property type="match status" value="1"/>
</dbReference>
<evidence type="ECO:0000313" key="4">
    <source>
        <dbReference type="Proteomes" id="UP000238949"/>
    </source>
</evidence>
<dbReference type="SUPFAM" id="SSF53474">
    <property type="entry name" value="alpha/beta-Hydrolases"/>
    <property type="match status" value="1"/>
</dbReference>
<reference evidence="4" key="1">
    <citation type="journal article" date="2020" name="Int. J. Syst. Evol. Microbiol.">
        <title>Alteromonas alba sp. nov., a marine bacterium isolated from the seawater of the West Pacific Ocean.</title>
        <authorList>
            <person name="Sun C."/>
            <person name="Wu Y.-H."/>
            <person name="Xamxidin M."/>
            <person name="Cheng H."/>
            <person name="Xu X.-W."/>
        </authorList>
    </citation>
    <scope>NUCLEOTIDE SEQUENCE [LARGE SCALE GENOMIC DNA]</scope>
    <source>
        <strain evidence="4">190</strain>
    </source>
</reference>
<proteinExistence type="predicted"/>
<evidence type="ECO:0000313" key="3">
    <source>
        <dbReference type="EMBL" id="PRO74010.1"/>
    </source>
</evidence>
<dbReference type="Gene3D" id="3.40.50.1820">
    <property type="entry name" value="alpha/beta hydrolase"/>
    <property type="match status" value="1"/>
</dbReference>
<organism evidence="3 4">
    <name type="scientific">Alteromonas alba</name>
    <dbReference type="NCBI Taxonomy" id="2079529"/>
    <lineage>
        <taxon>Bacteria</taxon>
        <taxon>Pseudomonadati</taxon>
        <taxon>Pseudomonadota</taxon>
        <taxon>Gammaproteobacteria</taxon>
        <taxon>Alteromonadales</taxon>
        <taxon>Alteromonadaceae</taxon>
        <taxon>Alteromonas/Salinimonas group</taxon>
        <taxon>Alteromonas</taxon>
    </lineage>
</organism>
<sequence length="319" mass="34481">MAITDPLVADELLPSLNALLQLTEQSPPLNGANLGFYRKRARVGGSKPLDDVPFEVVDVAEGQGYRGFRLWVINTNANALARPAVLHFHGGGLVMGNCQNSLPRMQSLAKALNCAVVSVEYGLAPEVGPDEAQKQHQAALNWLIAQAGKLAIDTSRISLLGVSAGGCHAVNLALRCADNKMIGLAGMALLYPMLDDKTGSTVMPLAHQGRYLWTAEQNHYGWRTFLGKAPGSDKIPSHHVPARAKTLSGLPPTYIAVGELDLFYAENCFFAERLKALGIVTELFTVPGAFHAFESIAPQSQLADEFNQRLLQALDRFCH</sequence>
<dbReference type="OrthoDB" id="9806180at2"/>
<gene>
    <name evidence="3" type="ORF">C6Y40_08720</name>
</gene>
<evidence type="ECO:0000256" key="1">
    <source>
        <dbReference type="ARBA" id="ARBA00022801"/>
    </source>
</evidence>
<dbReference type="InterPro" id="IPR013094">
    <property type="entry name" value="AB_hydrolase_3"/>
</dbReference>
<dbReference type="PANTHER" id="PTHR48081:SF8">
    <property type="entry name" value="ALPHA_BETA HYDROLASE FOLD-3 DOMAIN-CONTAINING PROTEIN-RELATED"/>
    <property type="match status" value="1"/>
</dbReference>